<evidence type="ECO:0008006" key="2">
    <source>
        <dbReference type="Google" id="ProtNLM"/>
    </source>
</evidence>
<proteinExistence type="predicted"/>
<organism evidence="1">
    <name type="scientific">marine metagenome</name>
    <dbReference type="NCBI Taxonomy" id="408172"/>
    <lineage>
        <taxon>unclassified sequences</taxon>
        <taxon>metagenomes</taxon>
        <taxon>ecological metagenomes</taxon>
    </lineage>
</organism>
<evidence type="ECO:0000313" key="1">
    <source>
        <dbReference type="EMBL" id="SUZ65727.1"/>
    </source>
</evidence>
<reference evidence="1" key="1">
    <citation type="submission" date="2018-05" db="EMBL/GenBank/DDBJ databases">
        <authorList>
            <person name="Lanie J.A."/>
            <person name="Ng W.-L."/>
            <person name="Kazmierczak K.M."/>
            <person name="Andrzejewski T.M."/>
            <person name="Davidsen T.M."/>
            <person name="Wayne K.J."/>
            <person name="Tettelin H."/>
            <person name="Glass J.I."/>
            <person name="Rusch D."/>
            <person name="Podicherti R."/>
            <person name="Tsui H.-C.T."/>
            <person name="Winkler M.E."/>
        </authorList>
    </citation>
    <scope>NUCLEOTIDE SEQUENCE</scope>
</reference>
<gene>
    <name evidence="1" type="ORF">METZ01_LOCUS18581</name>
</gene>
<protein>
    <recommendedName>
        <fullName evidence="2">CENP-V/GFA domain-containing protein</fullName>
    </recommendedName>
</protein>
<feature type="non-terminal residue" evidence="1">
    <location>
        <position position="1"/>
    </location>
</feature>
<sequence>VATAVIECTCGKCAITLADGTAKLKFQCGCEDCRQALQYSHSHGGVQPDPLPELYYMSSDIVEVQGKEFMKAFQLRDEDPDILGMSTRIYCTECYSIIGVDHPIYEDNVFLNFPKHCKNGGDLSAPLTAYVNMIDYTEEIGPLPTEEIPLFTTGRFQQELDRIFDIPVVADTFKPRETPLEGITLSKLIQDLGPVTILGLDKGSDLN</sequence>
<name>A0A381PHP8_9ZZZZ</name>
<accession>A0A381PHP8</accession>
<dbReference type="AlphaFoldDB" id="A0A381PHP8"/>
<dbReference type="EMBL" id="UINC01000966">
    <property type="protein sequence ID" value="SUZ65727.1"/>
    <property type="molecule type" value="Genomic_DNA"/>
</dbReference>